<comment type="caution">
    <text evidence="2">The sequence shown here is derived from an EMBL/GenBank/DDBJ whole genome shotgun (WGS) entry which is preliminary data.</text>
</comment>
<protein>
    <recommendedName>
        <fullName evidence="1">ATPase AAA-type core domain-containing protein</fullName>
    </recommendedName>
</protein>
<evidence type="ECO:0000313" key="2">
    <source>
        <dbReference type="EMBL" id="OQB42265.1"/>
    </source>
</evidence>
<dbReference type="Proteomes" id="UP000485621">
    <property type="component" value="Unassembled WGS sequence"/>
</dbReference>
<gene>
    <name evidence="2" type="ORF">BWY04_00329</name>
</gene>
<evidence type="ECO:0000259" key="1">
    <source>
        <dbReference type="Pfam" id="PF13304"/>
    </source>
</evidence>
<sequence>MILIALFGYDLSSGLFIIDEIELHLHPYLLKKMVDLLKEI</sequence>
<proteinExistence type="predicted"/>
<dbReference type="InterPro" id="IPR003959">
    <property type="entry name" value="ATPase_AAA_core"/>
</dbReference>
<dbReference type="GO" id="GO:0016887">
    <property type="term" value="F:ATP hydrolysis activity"/>
    <property type="evidence" value="ECO:0007669"/>
    <property type="project" value="InterPro"/>
</dbReference>
<dbReference type="EMBL" id="MWDB01000004">
    <property type="protein sequence ID" value="OQB42265.1"/>
    <property type="molecule type" value="Genomic_DNA"/>
</dbReference>
<dbReference type="GO" id="GO:0005524">
    <property type="term" value="F:ATP binding"/>
    <property type="evidence" value="ECO:0007669"/>
    <property type="project" value="InterPro"/>
</dbReference>
<feature type="domain" description="ATPase AAA-type core" evidence="1">
    <location>
        <begin position="3"/>
        <end position="39"/>
    </location>
</feature>
<name>A0A1V5ZPT1_9BACT</name>
<organism evidence="2">
    <name type="scientific">candidate division CPR1 bacterium ADurb.Bin160</name>
    <dbReference type="NCBI Taxonomy" id="1852826"/>
    <lineage>
        <taxon>Bacteria</taxon>
        <taxon>candidate division CPR1</taxon>
    </lineage>
</organism>
<accession>A0A1V5ZPT1</accession>
<dbReference type="AlphaFoldDB" id="A0A1V5ZPT1"/>
<reference evidence="2" key="1">
    <citation type="submission" date="2017-02" db="EMBL/GenBank/DDBJ databases">
        <title>Delving into the versatile metabolic prowess of the omnipresent phylum Bacteroidetes.</title>
        <authorList>
            <person name="Nobu M.K."/>
            <person name="Mei R."/>
            <person name="Narihiro T."/>
            <person name="Kuroda K."/>
            <person name="Liu W.-T."/>
        </authorList>
    </citation>
    <scope>NUCLEOTIDE SEQUENCE</scope>
    <source>
        <strain evidence="2">ADurb.Bin160</strain>
    </source>
</reference>
<dbReference type="Pfam" id="PF13304">
    <property type="entry name" value="AAA_21"/>
    <property type="match status" value="1"/>
</dbReference>